<dbReference type="SUPFAM" id="SSF102405">
    <property type="entry name" value="MCP/YpsA-like"/>
    <property type="match status" value="1"/>
</dbReference>
<gene>
    <name evidence="3" type="ORF">J2R98_000412</name>
</gene>
<evidence type="ECO:0000313" key="4">
    <source>
        <dbReference type="Proteomes" id="UP001236723"/>
    </source>
</evidence>
<dbReference type="Proteomes" id="UP001236723">
    <property type="component" value="Unassembled WGS sequence"/>
</dbReference>
<sequence length="290" mass="33044">MKVKDSLILYILSQFKEVKRRHLFQYISENNNFDHILQASPHSLSKHLNLSLTHSHVIHKKLHEQSFKRMMWHEFKQSPVITWFDSHYPETFRLIPDPPLILYYKGDLSLLKTPLISVIGTRRPSQQASKKIDYILRPLIDRSFTIVSGLADGIDGMSHQYALKQGAKTIAILGFGFNHIYPAKHRSLFHSIAEKGLLLSEYPPHLKPQKWHFPERNRLISGLSFGTLIIEAAERSGTLITADQALEQGKEVFVLPDSIFLEQAKGCHSLLKDGATPVTTADDIIFSLST</sequence>
<name>A0ABU0DQ88_9BACI</name>
<dbReference type="NCBIfam" id="TIGR00732">
    <property type="entry name" value="dprA"/>
    <property type="match status" value="1"/>
</dbReference>
<protein>
    <submittedName>
        <fullName evidence="3">DNA processing protein</fullName>
    </submittedName>
</protein>
<reference evidence="3 4" key="1">
    <citation type="submission" date="2023-07" db="EMBL/GenBank/DDBJ databases">
        <title>Genomic Encyclopedia of Type Strains, Phase IV (KMG-IV): sequencing the most valuable type-strain genomes for metagenomic binning, comparative biology and taxonomic classification.</title>
        <authorList>
            <person name="Goeker M."/>
        </authorList>
    </citation>
    <scope>NUCLEOTIDE SEQUENCE [LARGE SCALE GENOMIC DNA]</scope>
    <source>
        <strain evidence="3 4">DSM 15448</strain>
    </source>
</reference>
<dbReference type="Pfam" id="PF02481">
    <property type="entry name" value="DNA_processg_A"/>
    <property type="match status" value="1"/>
</dbReference>
<comment type="caution">
    <text evidence="3">The sequence shown here is derived from an EMBL/GenBank/DDBJ whole genome shotgun (WGS) entry which is preliminary data.</text>
</comment>
<proteinExistence type="inferred from homology"/>
<feature type="domain" description="Smf/DprA SLOG" evidence="2">
    <location>
        <begin position="80"/>
        <end position="286"/>
    </location>
</feature>
<dbReference type="InterPro" id="IPR057666">
    <property type="entry name" value="DrpA_SLOG"/>
</dbReference>
<accession>A0ABU0DQ88</accession>
<evidence type="ECO:0000256" key="1">
    <source>
        <dbReference type="ARBA" id="ARBA00006525"/>
    </source>
</evidence>
<dbReference type="RefSeq" id="WP_307065607.1">
    <property type="nucleotide sequence ID" value="NZ_JAUSUP010000001.1"/>
</dbReference>
<evidence type="ECO:0000313" key="3">
    <source>
        <dbReference type="EMBL" id="MDQ0350609.1"/>
    </source>
</evidence>
<organism evidence="3 4">
    <name type="scientific">Alkalibacillus filiformis</name>
    <dbReference type="NCBI Taxonomy" id="200990"/>
    <lineage>
        <taxon>Bacteria</taxon>
        <taxon>Bacillati</taxon>
        <taxon>Bacillota</taxon>
        <taxon>Bacilli</taxon>
        <taxon>Bacillales</taxon>
        <taxon>Bacillaceae</taxon>
        <taxon>Alkalibacillus</taxon>
    </lineage>
</organism>
<dbReference type="PANTHER" id="PTHR43022:SF1">
    <property type="entry name" value="PROTEIN SMF"/>
    <property type="match status" value="1"/>
</dbReference>
<dbReference type="InterPro" id="IPR003488">
    <property type="entry name" value="DprA"/>
</dbReference>
<dbReference type="Gene3D" id="3.40.50.450">
    <property type="match status" value="1"/>
</dbReference>
<dbReference type="EMBL" id="JAUSUP010000001">
    <property type="protein sequence ID" value="MDQ0350609.1"/>
    <property type="molecule type" value="Genomic_DNA"/>
</dbReference>
<evidence type="ECO:0000259" key="2">
    <source>
        <dbReference type="Pfam" id="PF02481"/>
    </source>
</evidence>
<keyword evidence="4" id="KW-1185">Reference proteome</keyword>
<comment type="similarity">
    <text evidence="1">Belongs to the DprA/Smf family.</text>
</comment>
<dbReference type="PANTHER" id="PTHR43022">
    <property type="entry name" value="PROTEIN SMF"/>
    <property type="match status" value="1"/>
</dbReference>